<dbReference type="OrthoDB" id="9801061at2"/>
<dbReference type="Gene3D" id="3.90.1150.140">
    <property type="match status" value="1"/>
</dbReference>
<feature type="domain" description="Peptidoglycan beta-N-acetylmuramidase NamZ N-terminal" evidence="1">
    <location>
        <begin position="93"/>
        <end position="291"/>
    </location>
</feature>
<proteinExistence type="predicted"/>
<keyword evidence="4" id="KW-1185">Reference proteome</keyword>
<dbReference type="PANTHER" id="PTHR42915:SF1">
    <property type="entry name" value="PEPTIDOGLYCAN BETA-N-ACETYLMURAMIDASE NAMZ"/>
    <property type="match status" value="1"/>
</dbReference>
<evidence type="ECO:0000313" key="4">
    <source>
        <dbReference type="Proteomes" id="UP000468650"/>
    </source>
</evidence>
<dbReference type="Proteomes" id="UP000468650">
    <property type="component" value="Unassembled WGS sequence"/>
</dbReference>
<dbReference type="PANTHER" id="PTHR42915">
    <property type="entry name" value="HYPOTHETICAL 460 KDA PROTEIN IN FEUA-SIGW INTERGENIC REGION [PRECURSOR]"/>
    <property type="match status" value="1"/>
</dbReference>
<organism evidence="3 4">
    <name type="scientific">Phaeocystidibacter luteus</name>
    <dbReference type="NCBI Taxonomy" id="911197"/>
    <lineage>
        <taxon>Bacteria</taxon>
        <taxon>Pseudomonadati</taxon>
        <taxon>Bacteroidota</taxon>
        <taxon>Flavobacteriia</taxon>
        <taxon>Flavobacteriales</taxon>
        <taxon>Phaeocystidibacteraceae</taxon>
        <taxon>Phaeocystidibacter</taxon>
    </lineage>
</organism>
<sequence length="437" mass="49205">MIINTIPSAMAVMETVITGPVIESLEFSERTNLLAMNHSQRMNTIFEAKDRQMPFLTLILFTWILGITGWAQSPTPAADIPDLWLPKLEGKTIAVVANNTSRVGETHLVDFLVANNVTIKRVFSPEHGFRGKAAAGEHVSSEIDEKTGIPLVSLYGNHKKPAPSEVADVDLVLFDIQDVGVRFYTYISTMTYVMEACAENGIPFYILDRPNPHGNLIDGPILEPEFTSFVGLHPVPIAHGMTVGEYAAMVKGEGWIKDSKKLDLSVFVCNNYTHESVYELPVAPSPNLPNQASIMLYPSLCLFEGTVVSIGRGTDLPFQQFGAPWFEDLGTTFTPTSRSEAPHPKYENEECYGVELASFGENFMHNYEKLYIFWLLEAHRQYNGDEPFFTNYFRLLAGTEKLQKQIEHGWSEAQIRESWEEGLSEFKLVREKYLLYE</sequence>
<evidence type="ECO:0000313" key="3">
    <source>
        <dbReference type="EMBL" id="KAB2809935.1"/>
    </source>
</evidence>
<dbReference type="Pfam" id="PF20732">
    <property type="entry name" value="NamZ_C"/>
    <property type="match status" value="1"/>
</dbReference>
<evidence type="ECO:0000259" key="2">
    <source>
        <dbReference type="Pfam" id="PF20732"/>
    </source>
</evidence>
<dbReference type="InterPro" id="IPR048502">
    <property type="entry name" value="NamZ_N"/>
</dbReference>
<dbReference type="EMBL" id="WBVO01000006">
    <property type="protein sequence ID" value="KAB2809935.1"/>
    <property type="molecule type" value="Genomic_DNA"/>
</dbReference>
<name>A0A6N6RFJ5_9FLAO</name>
<dbReference type="InterPro" id="IPR008302">
    <property type="entry name" value="NamZ"/>
</dbReference>
<gene>
    <name evidence="3" type="ORF">F8C67_08625</name>
</gene>
<protein>
    <submittedName>
        <fullName evidence="3">DUF1343 domain-containing protein</fullName>
    </submittedName>
</protein>
<accession>A0A6N6RFJ5</accession>
<dbReference type="InterPro" id="IPR048503">
    <property type="entry name" value="NamZ_C"/>
</dbReference>
<dbReference type="Pfam" id="PF07075">
    <property type="entry name" value="NamZ_N"/>
    <property type="match status" value="1"/>
</dbReference>
<evidence type="ECO:0000259" key="1">
    <source>
        <dbReference type="Pfam" id="PF07075"/>
    </source>
</evidence>
<dbReference type="PIRSF" id="PIRSF016719">
    <property type="entry name" value="UCP016719"/>
    <property type="match status" value="1"/>
</dbReference>
<feature type="domain" description="Peptidoglycan beta-N-acetylmuramidase NamZ C-terminal" evidence="2">
    <location>
        <begin position="295"/>
        <end position="436"/>
    </location>
</feature>
<dbReference type="AlphaFoldDB" id="A0A6N6RFJ5"/>
<dbReference type="GO" id="GO:0033922">
    <property type="term" value="F:peptidoglycan beta-N-acetylmuramidase activity"/>
    <property type="evidence" value="ECO:0007669"/>
    <property type="project" value="InterPro"/>
</dbReference>
<dbReference type="Gene3D" id="3.40.50.12170">
    <property type="entry name" value="Uncharacterised protein PF07075, DUF1343"/>
    <property type="match status" value="1"/>
</dbReference>
<reference evidence="3 4" key="1">
    <citation type="submission" date="2019-09" db="EMBL/GenBank/DDBJ databases">
        <title>Genomes of family Cryomorphaceae.</title>
        <authorList>
            <person name="Bowman J.P."/>
        </authorList>
    </citation>
    <scope>NUCLEOTIDE SEQUENCE [LARGE SCALE GENOMIC DNA]</scope>
    <source>
        <strain evidence="3 4">LMG 25704</strain>
    </source>
</reference>
<comment type="caution">
    <text evidence="3">The sequence shown here is derived from an EMBL/GenBank/DDBJ whole genome shotgun (WGS) entry which is preliminary data.</text>
</comment>